<feature type="compositionally biased region" description="Pro residues" evidence="1">
    <location>
        <begin position="44"/>
        <end position="60"/>
    </location>
</feature>
<dbReference type="Proteomes" id="UP001341281">
    <property type="component" value="Chromosome 07"/>
</dbReference>
<keyword evidence="3" id="KW-1185">Reference proteome</keyword>
<evidence type="ECO:0000313" key="3">
    <source>
        <dbReference type="Proteomes" id="UP001341281"/>
    </source>
</evidence>
<dbReference type="PANTHER" id="PTHR35495">
    <property type="entry name" value="OS06G0679600 PROTEIN"/>
    <property type="match status" value="1"/>
</dbReference>
<dbReference type="AlphaFoldDB" id="A0AAQ3U9L1"/>
<accession>A0AAQ3U9L1</accession>
<dbReference type="EMBL" id="CP144751">
    <property type="protein sequence ID" value="WVZ87218.1"/>
    <property type="molecule type" value="Genomic_DNA"/>
</dbReference>
<protein>
    <submittedName>
        <fullName evidence="2">Uncharacterized protein</fullName>
    </submittedName>
</protein>
<sequence>MAAPRKPRSPSAAAARGDGDHLRFLRPGALARLRDARLRRASRRPPPSSPAPASPSPPPAAGDGEGGAAVPHFVPVSGFLSPRCPQRKKLAAAKSVVLFSPPPPNPDVPVEAVIEFLSSPDMVVAAH</sequence>
<feature type="region of interest" description="Disordered" evidence="1">
    <location>
        <begin position="1"/>
        <end position="72"/>
    </location>
</feature>
<evidence type="ECO:0000313" key="2">
    <source>
        <dbReference type="EMBL" id="WVZ87218.1"/>
    </source>
</evidence>
<evidence type="ECO:0000256" key="1">
    <source>
        <dbReference type="SAM" id="MobiDB-lite"/>
    </source>
</evidence>
<name>A0AAQ3U9L1_PASNO</name>
<dbReference type="PANTHER" id="PTHR35495:SF4">
    <property type="entry name" value="OS04G0624701 PROTEIN"/>
    <property type="match status" value="1"/>
</dbReference>
<reference evidence="2 3" key="1">
    <citation type="submission" date="2024-02" db="EMBL/GenBank/DDBJ databases">
        <title>High-quality chromosome-scale genome assembly of Pensacola bahiagrass (Paspalum notatum Flugge var. saurae).</title>
        <authorList>
            <person name="Vega J.M."/>
            <person name="Podio M."/>
            <person name="Orjuela J."/>
            <person name="Siena L.A."/>
            <person name="Pessino S.C."/>
            <person name="Combes M.C."/>
            <person name="Mariac C."/>
            <person name="Albertini E."/>
            <person name="Pupilli F."/>
            <person name="Ortiz J.P.A."/>
            <person name="Leblanc O."/>
        </authorList>
    </citation>
    <scope>NUCLEOTIDE SEQUENCE [LARGE SCALE GENOMIC DNA]</scope>
    <source>
        <strain evidence="2">R1</strain>
        <tissue evidence="2">Leaf</tissue>
    </source>
</reference>
<proteinExistence type="predicted"/>
<organism evidence="2 3">
    <name type="scientific">Paspalum notatum var. saurae</name>
    <dbReference type="NCBI Taxonomy" id="547442"/>
    <lineage>
        <taxon>Eukaryota</taxon>
        <taxon>Viridiplantae</taxon>
        <taxon>Streptophyta</taxon>
        <taxon>Embryophyta</taxon>
        <taxon>Tracheophyta</taxon>
        <taxon>Spermatophyta</taxon>
        <taxon>Magnoliopsida</taxon>
        <taxon>Liliopsida</taxon>
        <taxon>Poales</taxon>
        <taxon>Poaceae</taxon>
        <taxon>PACMAD clade</taxon>
        <taxon>Panicoideae</taxon>
        <taxon>Andropogonodae</taxon>
        <taxon>Paspaleae</taxon>
        <taxon>Paspalinae</taxon>
        <taxon>Paspalum</taxon>
    </lineage>
</organism>
<gene>
    <name evidence="2" type="ORF">U9M48_033893</name>
</gene>